<proteinExistence type="predicted"/>
<dbReference type="AlphaFoldDB" id="A0A0F7S3W6"/>
<gene>
    <name evidence="1" type="primary">SSCI79050.1</name>
</gene>
<evidence type="ECO:0000313" key="2">
    <source>
        <dbReference type="Proteomes" id="UP000242770"/>
    </source>
</evidence>
<reference evidence="2" key="1">
    <citation type="submission" date="2014-06" db="EMBL/GenBank/DDBJ databases">
        <authorList>
            <person name="Berkman P.J."/>
        </authorList>
    </citation>
    <scope>NUCLEOTIDE SEQUENCE [LARGE SCALE GENOMIC DNA]</scope>
</reference>
<protein>
    <submittedName>
        <fullName evidence="1">Uncharacterized protein</fullName>
    </submittedName>
</protein>
<sequence length="78" mass="8915">MRSAQRRVALVVLANSGSFDHIRVHDHQVNPISRDISFGRFYGILDPTFWSSLAVLLSEADSKIRFGIDRRHFAPIHL</sequence>
<accession>A0A0F7S3W6</accession>
<dbReference type="Proteomes" id="UP000242770">
    <property type="component" value="Unassembled WGS sequence"/>
</dbReference>
<keyword evidence="2" id="KW-1185">Reference proteome</keyword>
<evidence type="ECO:0000313" key="1">
    <source>
        <dbReference type="EMBL" id="CDS01954.1"/>
    </source>
</evidence>
<name>A0A0F7S3W6_9BASI</name>
<dbReference type="EMBL" id="CCFA01004817">
    <property type="protein sequence ID" value="CDS01954.1"/>
    <property type="molecule type" value="Genomic_DNA"/>
</dbReference>
<organism evidence="1 2">
    <name type="scientific">Sporisorium scitamineum</name>
    <dbReference type="NCBI Taxonomy" id="49012"/>
    <lineage>
        <taxon>Eukaryota</taxon>
        <taxon>Fungi</taxon>
        <taxon>Dikarya</taxon>
        <taxon>Basidiomycota</taxon>
        <taxon>Ustilaginomycotina</taxon>
        <taxon>Ustilaginomycetes</taxon>
        <taxon>Ustilaginales</taxon>
        <taxon>Ustilaginaceae</taxon>
        <taxon>Sporisorium</taxon>
    </lineage>
</organism>